<feature type="active site" description="Proton acceptor" evidence="6">
    <location>
        <position position="204"/>
    </location>
</feature>
<evidence type="ECO:0000256" key="9">
    <source>
        <dbReference type="SAM" id="Phobius"/>
    </source>
</evidence>
<dbReference type="Gene3D" id="3.30.200.20">
    <property type="entry name" value="Phosphorylase Kinase, domain 1"/>
    <property type="match status" value="1"/>
</dbReference>
<gene>
    <name evidence="11" type="ORF">IMG5_102530</name>
</gene>
<dbReference type="Gene3D" id="1.10.510.10">
    <property type="entry name" value="Transferase(Phosphotransferase) domain 1"/>
    <property type="match status" value="1"/>
</dbReference>
<evidence type="ECO:0000256" key="4">
    <source>
        <dbReference type="ARBA" id="ARBA00022777"/>
    </source>
</evidence>
<dbReference type="GeneID" id="14907918"/>
<dbReference type="SUPFAM" id="SSF56112">
    <property type="entry name" value="Protein kinase-like (PK-like)"/>
    <property type="match status" value="1"/>
</dbReference>
<keyword evidence="5 7" id="KW-0067">ATP-binding</keyword>
<dbReference type="InterPro" id="IPR030616">
    <property type="entry name" value="Aur-like"/>
</dbReference>
<evidence type="ECO:0000313" key="12">
    <source>
        <dbReference type="Proteomes" id="UP000008983"/>
    </source>
</evidence>
<dbReference type="FunCoup" id="G0QSN7">
    <property type="interactions" value="47"/>
</dbReference>
<evidence type="ECO:0000259" key="10">
    <source>
        <dbReference type="PROSITE" id="PS50011"/>
    </source>
</evidence>
<keyword evidence="9" id="KW-1133">Transmembrane helix</keyword>
<feature type="transmembrane region" description="Helical" evidence="9">
    <location>
        <begin position="71"/>
        <end position="89"/>
    </location>
</feature>
<evidence type="ECO:0000256" key="6">
    <source>
        <dbReference type="PIRSR" id="PIRSR630616-1"/>
    </source>
</evidence>
<dbReference type="InterPro" id="IPR008271">
    <property type="entry name" value="Ser/Thr_kinase_AS"/>
</dbReference>
<feature type="binding site" evidence="7">
    <location>
        <begin position="208"/>
        <end position="209"/>
    </location>
    <ligand>
        <name>ATP</name>
        <dbReference type="ChEBI" id="CHEBI:30616"/>
    </ligand>
</feature>
<dbReference type="Pfam" id="PF00069">
    <property type="entry name" value="Pkinase"/>
    <property type="match status" value="1"/>
</dbReference>
<dbReference type="PANTHER" id="PTHR24350">
    <property type="entry name" value="SERINE/THREONINE-PROTEIN KINASE IAL-RELATED"/>
    <property type="match status" value="1"/>
</dbReference>
<dbReference type="GO" id="GO:0004683">
    <property type="term" value="F:calcium/calmodulin-dependent protein kinase activity"/>
    <property type="evidence" value="ECO:0007669"/>
    <property type="project" value="UniProtKB-EC"/>
</dbReference>
<evidence type="ECO:0000256" key="5">
    <source>
        <dbReference type="ARBA" id="ARBA00022840"/>
    </source>
</evidence>
<dbReference type="InterPro" id="IPR000719">
    <property type="entry name" value="Prot_kinase_dom"/>
</dbReference>
<dbReference type="RefSeq" id="XP_004035239.1">
    <property type="nucleotide sequence ID" value="XM_004035191.1"/>
</dbReference>
<feature type="binding site" evidence="7">
    <location>
        <position position="221"/>
    </location>
    <ligand>
        <name>ATP</name>
        <dbReference type="ChEBI" id="CHEBI:30616"/>
    </ligand>
</feature>
<dbReference type="InterPro" id="IPR011009">
    <property type="entry name" value="Kinase-like_dom_sf"/>
</dbReference>
<keyword evidence="2 11" id="KW-0808">Transferase</keyword>
<keyword evidence="9" id="KW-0812">Transmembrane</keyword>
<keyword evidence="12" id="KW-1185">Reference proteome</keyword>
<accession>G0QSN7</accession>
<name>G0QSN7_ICHMU</name>
<dbReference type="GO" id="GO:0005524">
    <property type="term" value="F:ATP binding"/>
    <property type="evidence" value="ECO:0007669"/>
    <property type="project" value="UniProtKB-KW"/>
</dbReference>
<protein>
    <submittedName>
        <fullName evidence="11">Protein kinase domain protein</fullName>
        <ecNumber evidence="11">2.7.11.17</ecNumber>
    </submittedName>
</protein>
<keyword evidence="3 7" id="KW-0547">Nucleotide-binding</keyword>
<evidence type="ECO:0000256" key="8">
    <source>
        <dbReference type="PIRSR" id="PIRSR630616-3"/>
    </source>
</evidence>
<evidence type="ECO:0000256" key="7">
    <source>
        <dbReference type="PIRSR" id="PIRSR630616-2"/>
    </source>
</evidence>
<dbReference type="PROSITE" id="PS00108">
    <property type="entry name" value="PROTEIN_KINASE_ST"/>
    <property type="match status" value="1"/>
</dbReference>
<feature type="cross-link" description="Glycyl lysine isopeptide (Lys-Gly) (interchain with G-Cter in SUMO2)" evidence="8">
    <location>
        <position position="206"/>
    </location>
</feature>
<keyword evidence="4 11" id="KW-0418">Kinase</keyword>
<dbReference type="InParanoid" id="G0QSN7"/>
<dbReference type="SMART" id="SM00220">
    <property type="entry name" value="S_TKc"/>
    <property type="match status" value="1"/>
</dbReference>
<dbReference type="EC" id="2.7.11.17" evidence="11"/>
<evidence type="ECO:0000256" key="1">
    <source>
        <dbReference type="ARBA" id="ARBA00022527"/>
    </source>
</evidence>
<keyword evidence="1" id="KW-0723">Serine/threonine-protein kinase</keyword>
<feature type="binding site" evidence="7">
    <location>
        <begin position="157"/>
        <end position="159"/>
    </location>
    <ligand>
        <name>ATP</name>
        <dbReference type="ChEBI" id="CHEBI:30616"/>
    </ligand>
</feature>
<feature type="binding site" evidence="7">
    <location>
        <position position="107"/>
    </location>
    <ligand>
        <name>ATP</name>
        <dbReference type="ChEBI" id="CHEBI:30616"/>
    </ligand>
</feature>
<dbReference type="STRING" id="857967.G0QSN7"/>
<dbReference type="OMA" id="DENLAIC"/>
<evidence type="ECO:0000256" key="3">
    <source>
        <dbReference type="ARBA" id="ARBA00022741"/>
    </source>
</evidence>
<proteinExistence type="predicted"/>
<keyword evidence="9" id="KW-0472">Membrane</keyword>
<evidence type="ECO:0000313" key="11">
    <source>
        <dbReference type="EMBL" id="EGR31753.1"/>
    </source>
</evidence>
<dbReference type="AlphaFoldDB" id="G0QSN7"/>
<dbReference type="PROSITE" id="PS50011">
    <property type="entry name" value="PROTEIN_KINASE_DOM"/>
    <property type="match status" value="1"/>
</dbReference>
<dbReference type="eggNOG" id="KOG0580">
    <property type="taxonomic scope" value="Eukaryota"/>
</dbReference>
<sequence length="365" mass="43269">MKVKTAILLQIIYNNKQIKLIRILQNQDKEIINNNNNTLANNLVFNKIINNNQKKNISNFLNLQVKVFLELYIWLGIFFFIIIKQKYLIEIKKKLRNIKSQNINALKVIEKKIINQNNMLQQLQRELNIQFNFCKHKNILQCNGYFEDDNYFYIVLEYANDGNLAQLLQKSQNNFLQEKNSAKIIQQLCEAINYLHNQNIIHRDLKLENILIQNGTIKLCDFGCAAFSDVNGNIRRKSFCGTIDYVAPEMIDGQIYDKEIDVWALGVICYELNSGYPPFSKNTEKETFDAIQRVQFLSFFQKENNLYINLILNNYFIKKLDINYPNHFSQNLINFLQQIFVVNKNQRCTIQELLQHQWLLKFQQN</sequence>
<dbReference type="Proteomes" id="UP000008983">
    <property type="component" value="Unassembled WGS sequence"/>
</dbReference>
<reference evidence="11 12" key="1">
    <citation type="submission" date="2011-07" db="EMBL/GenBank/DDBJ databases">
        <authorList>
            <person name="Coyne R."/>
            <person name="Brami D."/>
            <person name="Johnson J."/>
            <person name="Hostetler J."/>
            <person name="Hannick L."/>
            <person name="Clark T."/>
            <person name="Cassidy-Hanley D."/>
            <person name="Inman J."/>
        </authorList>
    </citation>
    <scope>NUCLEOTIDE SEQUENCE [LARGE SCALE GENOMIC DNA]</scope>
    <source>
        <strain evidence="11 12">G5</strain>
    </source>
</reference>
<evidence type="ECO:0000256" key="2">
    <source>
        <dbReference type="ARBA" id="ARBA00022679"/>
    </source>
</evidence>
<organism evidence="11 12">
    <name type="scientific">Ichthyophthirius multifiliis</name>
    <name type="common">White spot disease agent</name>
    <name type="synonym">Ich</name>
    <dbReference type="NCBI Taxonomy" id="5932"/>
    <lineage>
        <taxon>Eukaryota</taxon>
        <taxon>Sar</taxon>
        <taxon>Alveolata</taxon>
        <taxon>Ciliophora</taxon>
        <taxon>Intramacronucleata</taxon>
        <taxon>Oligohymenophorea</taxon>
        <taxon>Hymenostomatida</taxon>
        <taxon>Ophryoglenina</taxon>
        <taxon>Ichthyophthirius</taxon>
    </lineage>
</organism>
<feature type="domain" description="Protein kinase" evidence="10">
    <location>
        <begin position="69"/>
        <end position="359"/>
    </location>
</feature>
<dbReference type="EMBL" id="GL983819">
    <property type="protein sequence ID" value="EGR31753.1"/>
    <property type="molecule type" value="Genomic_DNA"/>
</dbReference>
<dbReference type="OrthoDB" id="40902at2759"/>